<evidence type="ECO:0000313" key="1">
    <source>
        <dbReference type="EMBL" id="ASB41883.1"/>
    </source>
</evidence>
<dbReference type="AlphaFoldDB" id="A0A1Z2XTW5"/>
<reference evidence="2 4" key="3">
    <citation type="submission" date="2020-11" db="EMBL/GenBank/DDBJ databases">
        <title>Closed and high quality bacterial genomes of the OMM12 community.</title>
        <authorList>
            <person name="Marbouty M."/>
            <person name="Lamy-Besnier Q."/>
            <person name="Debarbieux L."/>
            <person name="Koszul R."/>
        </authorList>
    </citation>
    <scope>NUCLEOTIDE SEQUENCE [LARGE SCALE GENOMIC DNA]</scope>
    <source>
        <strain evidence="2 4">KB18</strain>
    </source>
</reference>
<dbReference type="Proteomes" id="UP000196710">
    <property type="component" value="Chromosome"/>
</dbReference>
<protein>
    <recommendedName>
        <fullName evidence="5">Phage tail protein</fullName>
    </recommendedName>
</protein>
<keyword evidence="3" id="KW-1185">Reference proteome</keyword>
<reference evidence="1" key="1">
    <citation type="journal article" date="2017" name="Genome Announc.">
        <title>High-Quality Whole-Genome Sequences of the Oligo-Mouse-Microbiota Bacterial Community.</title>
        <authorList>
            <person name="Garzetti D."/>
            <person name="Brugiroux S."/>
            <person name="Bunk B."/>
            <person name="Pukall R."/>
            <person name="McCoy K.D."/>
            <person name="Macpherson A.J."/>
            <person name="Stecher B."/>
        </authorList>
    </citation>
    <scope>NUCLEOTIDE SEQUENCE</scope>
    <source>
        <strain evidence="1">KB18</strain>
    </source>
</reference>
<name>A0A1Z2XTW5_9FIRM</name>
<evidence type="ECO:0000313" key="3">
    <source>
        <dbReference type="Proteomes" id="UP000196710"/>
    </source>
</evidence>
<dbReference type="KEGG" id="amur:ADH66_15205"/>
<dbReference type="RefSeq" id="WP_079699433.1">
    <property type="nucleotide sequence ID" value="NZ_CP021422.1"/>
</dbReference>
<dbReference type="Proteomes" id="UP000596035">
    <property type="component" value="Chromosome"/>
</dbReference>
<gene>
    <name evidence="1" type="ORF">ADH66_15205</name>
    <name evidence="2" type="ORF">I5Q82_05585</name>
</gene>
<sequence length="188" mass="20441">MKKKIFDLQLFDESRAALLRNAIADYAEIDGTYELMGTGFTTLDESPGAQTDSETYVNEVTASTDITGYETEFSYESRLIPSQKAIYKLWKMGRDHATGDEAQLKYVRVELFNPIGTPSETSAEYTARQFTVANEVSDNSGAGGEKISVSGTLHAVGDPIQGKFDTVSKKFTAGTFAGKYDAPVVSGD</sequence>
<evidence type="ECO:0000313" key="2">
    <source>
        <dbReference type="EMBL" id="QQR31152.1"/>
    </source>
</evidence>
<organism evidence="2 4">
    <name type="scientific">Acutalibacter muris</name>
    <dbReference type="NCBI Taxonomy" id="1796620"/>
    <lineage>
        <taxon>Bacteria</taxon>
        <taxon>Bacillati</taxon>
        <taxon>Bacillota</taxon>
        <taxon>Clostridia</taxon>
        <taxon>Eubacteriales</taxon>
        <taxon>Acutalibacteraceae</taxon>
        <taxon>Acutalibacter</taxon>
    </lineage>
</organism>
<accession>A0A1Z2XTW5</accession>
<dbReference type="EMBL" id="CP065321">
    <property type="protein sequence ID" value="QQR31152.1"/>
    <property type="molecule type" value="Genomic_DNA"/>
</dbReference>
<evidence type="ECO:0008006" key="5">
    <source>
        <dbReference type="Google" id="ProtNLM"/>
    </source>
</evidence>
<evidence type="ECO:0000313" key="4">
    <source>
        <dbReference type="Proteomes" id="UP000596035"/>
    </source>
</evidence>
<proteinExistence type="predicted"/>
<dbReference type="EMBL" id="CP021422">
    <property type="protein sequence ID" value="ASB41883.1"/>
    <property type="molecule type" value="Genomic_DNA"/>
</dbReference>
<reference evidence="3" key="2">
    <citation type="submission" date="2017-05" db="EMBL/GenBank/DDBJ databases">
        <title>Improved OligoMM genomes.</title>
        <authorList>
            <person name="Garzetti D."/>
        </authorList>
    </citation>
    <scope>NUCLEOTIDE SEQUENCE [LARGE SCALE GENOMIC DNA]</scope>
    <source>
        <strain evidence="3">KB18</strain>
    </source>
</reference>